<reference evidence="1 2" key="2">
    <citation type="submission" date="2015-10" db="EMBL/GenBank/DDBJ databases">
        <title>Comparative genomics and high-throughput reverse genetic screens identify a new phytobacterial MAMP and an Arabidopsis receptor required for immune elicitation.</title>
        <authorList>
            <person name="Mott G.A."/>
            <person name="Thakur S."/>
            <person name="Wang P.W."/>
            <person name="Desveaux D."/>
            <person name="Guttman D.S."/>
        </authorList>
    </citation>
    <scope>NUCLEOTIDE SEQUENCE [LARGE SCALE GENOMIC DNA]</scope>
    <source>
        <strain evidence="1 2">0788_9</strain>
    </source>
</reference>
<sequence length="45" mass="4886">MGEALNEKIAKYTDAVGKQVADSIENKTLNNDDGFEASLTRITTL</sequence>
<evidence type="ECO:0000313" key="1">
    <source>
        <dbReference type="EMBL" id="KPC31537.1"/>
    </source>
</evidence>
<reference evidence="1 2" key="1">
    <citation type="submission" date="2015-07" db="EMBL/GenBank/DDBJ databases">
        <authorList>
            <person name="Noorani M."/>
        </authorList>
    </citation>
    <scope>NUCLEOTIDE SEQUENCE [LARGE SCALE GENOMIC DNA]</scope>
    <source>
        <strain evidence="1 2">0788_9</strain>
    </source>
</reference>
<dbReference type="PATRIC" id="fig|81035.3.peg.3113"/>
<dbReference type="EMBL" id="LGLN01000039">
    <property type="protein sequence ID" value="KPC31537.1"/>
    <property type="molecule type" value="Genomic_DNA"/>
</dbReference>
<accession>A0A0N1JP23</accession>
<evidence type="ECO:0000313" key="2">
    <source>
        <dbReference type="Proteomes" id="UP000037891"/>
    </source>
</evidence>
<protein>
    <submittedName>
        <fullName evidence="1">Uncharacterized protein</fullName>
    </submittedName>
</protein>
<comment type="caution">
    <text evidence="1">The sequence shown here is derived from an EMBL/GenBank/DDBJ whole genome shotgun (WGS) entry which is preliminary data.</text>
</comment>
<dbReference type="Proteomes" id="UP000037891">
    <property type="component" value="Unassembled WGS sequence"/>
</dbReference>
<proteinExistence type="predicted"/>
<dbReference type="AlphaFoldDB" id="A0A0N1JP23"/>
<gene>
    <name evidence="1" type="ORF">ABJ99_2907</name>
</gene>
<name>A0A0N1JP23_PSESX</name>
<organism evidence="1 2">
    <name type="scientific">Pseudomonas syringae pv. cilantro</name>
    <dbReference type="NCBI Taxonomy" id="81035"/>
    <lineage>
        <taxon>Bacteria</taxon>
        <taxon>Pseudomonadati</taxon>
        <taxon>Pseudomonadota</taxon>
        <taxon>Gammaproteobacteria</taxon>
        <taxon>Pseudomonadales</taxon>
        <taxon>Pseudomonadaceae</taxon>
        <taxon>Pseudomonas</taxon>
        <taxon>Pseudomonas syringae</taxon>
    </lineage>
</organism>